<dbReference type="Gene3D" id="2.60.40.1120">
    <property type="entry name" value="Carboxypeptidase-like, regulatory domain"/>
    <property type="match status" value="1"/>
</dbReference>
<dbReference type="STRING" id="1227739.Hsw_3793"/>
<accession>W8F360</accession>
<dbReference type="Proteomes" id="UP000019423">
    <property type="component" value="Chromosome"/>
</dbReference>
<reference evidence="2 3" key="1">
    <citation type="submission" date="2014-01" db="EMBL/GenBank/DDBJ databases">
        <title>Complete genome sequence of ionizing-radiation resistance bacterium Hymenobacter swuensis DY53.</title>
        <authorList>
            <person name="Jung J.-H."/>
            <person name="Jeong S.-W."/>
            <person name="Joe M.-H."/>
            <person name="Cho y.-j."/>
            <person name="Kim M.-K."/>
            <person name="Lim S.-Y."/>
        </authorList>
    </citation>
    <scope>NUCLEOTIDE SEQUENCE [LARGE SCALE GENOMIC DNA]</scope>
    <source>
        <strain evidence="2 3">DY53</strain>
    </source>
</reference>
<dbReference type="AlphaFoldDB" id="W8F360"/>
<sequence>MRACYILLTVLLLAAAVASAQTRADSVVYTGRVVNPAAVPLAGASVLLKGTVMATSTNAEGMFRFAGPAGPQVVVVSYPQHLTVHHSIAAPDSAVVIVLHSIRPRVTAPSRRKKQE</sequence>
<keyword evidence="3" id="KW-1185">Reference proteome</keyword>
<name>W8F360_9BACT</name>
<gene>
    <name evidence="2" type="ORF">Hsw_3793</name>
</gene>
<evidence type="ECO:0000256" key="1">
    <source>
        <dbReference type="SAM" id="SignalP"/>
    </source>
</evidence>
<dbReference type="EMBL" id="CP007145">
    <property type="protein sequence ID" value="AHJ99388.1"/>
    <property type="molecule type" value="Genomic_DNA"/>
</dbReference>
<evidence type="ECO:0000313" key="2">
    <source>
        <dbReference type="EMBL" id="AHJ99388.1"/>
    </source>
</evidence>
<dbReference type="KEGG" id="hsw:Hsw_3793"/>
<dbReference type="HOGENOM" id="CLU_2093499_0_0_10"/>
<keyword evidence="1" id="KW-0732">Signal</keyword>
<feature type="chain" id="PRO_5004910201" description="Carboxypeptidase-like regulatory domain-containing protein" evidence="1">
    <location>
        <begin position="21"/>
        <end position="116"/>
    </location>
</feature>
<evidence type="ECO:0000313" key="3">
    <source>
        <dbReference type="Proteomes" id="UP000019423"/>
    </source>
</evidence>
<dbReference type="SUPFAM" id="SSF49464">
    <property type="entry name" value="Carboxypeptidase regulatory domain-like"/>
    <property type="match status" value="1"/>
</dbReference>
<dbReference type="InterPro" id="IPR008969">
    <property type="entry name" value="CarboxyPept-like_regulatory"/>
</dbReference>
<dbReference type="PATRIC" id="fig|1227739.3.peg.3950"/>
<dbReference type="Pfam" id="PF13620">
    <property type="entry name" value="CarboxypepD_reg"/>
    <property type="match status" value="1"/>
</dbReference>
<dbReference type="OrthoDB" id="886934at2"/>
<feature type="signal peptide" evidence="1">
    <location>
        <begin position="1"/>
        <end position="20"/>
    </location>
</feature>
<dbReference type="RefSeq" id="WP_044003435.1">
    <property type="nucleotide sequence ID" value="NZ_CP007145.1"/>
</dbReference>
<organism evidence="2 3">
    <name type="scientific">Hymenobacter swuensis DY53</name>
    <dbReference type="NCBI Taxonomy" id="1227739"/>
    <lineage>
        <taxon>Bacteria</taxon>
        <taxon>Pseudomonadati</taxon>
        <taxon>Bacteroidota</taxon>
        <taxon>Cytophagia</taxon>
        <taxon>Cytophagales</taxon>
        <taxon>Hymenobacteraceae</taxon>
        <taxon>Hymenobacter</taxon>
    </lineage>
</organism>
<proteinExistence type="predicted"/>
<protein>
    <recommendedName>
        <fullName evidence="4">Carboxypeptidase-like regulatory domain-containing protein</fullName>
    </recommendedName>
</protein>
<evidence type="ECO:0008006" key="4">
    <source>
        <dbReference type="Google" id="ProtNLM"/>
    </source>
</evidence>